<proteinExistence type="predicted"/>
<evidence type="ECO:0000313" key="7">
    <source>
        <dbReference type="Proteomes" id="UP000007148"/>
    </source>
</evidence>
<evidence type="ECO:0000256" key="4">
    <source>
        <dbReference type="ARBA" id="ARBA00023136"/>
    </source>
</evidence>
<organism evidence="6 7">
    <name type="scientific">Serendipita indica (strain DSM 11827)</name>
    <name type="common">Root endophyte fungus</name>
    <name type="synonym">Piriformospora indica</name>
    <dbReference type="NCBI Taxonomy" id="1109443"/>
    <lineage>
        <taxon>Eukaryota</taxon>
        <taxon>Fungi</taxon>
        <taxon>Dikarya</taxon>
        <taxon>Basidiomycota</taxon>
        <taxon>Agaricomycotina</taxon>
        <taxon>Agaricomycetes</taxon>
        <taxon>Sebacinales</taxon>
        <taxon>Serendipitaceae</taxon>
        <taxon>Serendipita</taxon>
    </lineage>
</organism>
<evidence type="ECO:0000313" key="6">
    <source>
        <dbReference type="EMBL" id="CCA76491.1"/>
    </source>
</evidence>
<comment type="subcellular location">
    <subcellularLocation>
        <location evidence="1">Membrane</location>
    </subcellularLocation>
</comment>
<dbReference type="HOGENOM" id="CLU_3015033_0_0_1"/>
<dbReference type="OrthoDB" id="67317at2759"/>
<evidence type="ECO:0000256" key="3">
    <source>
        <dbReference type="ARBA" id="ARBA00022989"/>
    </source>
</evidence>
<sequence length="56" mass="6178">MQWEVFTGAKTDPNNPKQVAWVCYAAAIFYAVVTAFTGCQFAVHTRVAKGGDIRLQ</sequence>
<keyword evidence="4 5" id="KW-0472">Membrane</keyword>
<evidence type="ECO:0000256" key="5">
    <source>
        <dbReference type="SAM" id="Phobius"/>
    </source>
</evidence>
<keyword evidence="3 5" id="KW-1133">Transmembrane helix</keyword>
<evidence type="ECO:0000256" key="2">
    <source>
        <dbReference type="ARBA" id="ARBA00022692"/>
    </source>
</evidence>
<feature type="transmembrane region" description="Helical" evidence="5">
    <location>
        <begin position="19"/>
        <end position="43"/>
    </location>
</feature>
<evidence type="ECO:0000256" key="1">
    <source>
        <dbReference type="ARBA" id="ARBA00004370"/>
    </source>
</evidence>
<keyword evidence="7" id="KW-1185">Reference proteome</keyword>
<dbReference type="GO" id="GO:0016020">
    <property type="term" value="C:membrane"/>
    <property type="evidence" value="ECO:0007669"/>
    <property type="project" value="UniProtKB-SubCell"/>
</dbReference>
<name>G4TYU8_SERID</name>
<accession>G4TYU8</accession>
<dbReference type="Pfam" id="PF23489">
    <property type="entry name" value="V-ATPase_su_f"/>
    <property type="match status" value="1"/>
</dbReference>
<keyword evidence="2 5" id="KW-0812">Transmembrane</keyword>
<protein>
    <submittedName>
        <fullName evidence="6">Uncharacterized protein</fullName>
    </submittedName>
</protein>
<dbReference type="AlphaFoldDB" id="G4TYU8"/>
<dbReference type="EMBL" id="CAFZ01000786">
    <property type="protein sequence ID" value="CCA76491.1"/>
    <property type="molecule type" value="Genomic_DNA"/>
</dbReference>
<dbReference type="InterPro" id="IPR056552">
    <property type="entry name" value="Ribonucl_Kappa"/>
</dbReference>
<dbReference type="Proteomes" id="UP000007148">
    <property type="component" value="Unassembled WGS sequence"/>
</dbReference>
<dbReference type="InParanoid" id="G4TYU8"/>
<comment type="caution">
    <text evidence="6">The sequence shown here is derived from an EMBL/GenBank/DDBJ whole genome shotgun (WGS) entry which is preliminary data.</text>
</comment>
<reference evidence="6 7" key="1">
    <citation type="journal article" date="2011" name="PLoS Pathog.">
        <title>Endophytic Life Strategies Decoded by Genome and Transcriptome Analyses of the Mutualistic Root Symbiont Piriformospora indica.</title>
        <authorList>
            <person name="Zuccaro A."/>
            <person name="Lahrmann U."/>
            <person name="Guldener U."/>
            <person name="Langen G."/>
            <person name="Pfiffi S."/>
            <person name="Biedenkopf D."/>
            <person name="Wong P."/>
            <person name="Samans B."/>
            <person name="Grimm C."/>
            <person name="Basiewicz M."/>
            <person name="Murat C."/>
            <person name="Martin F."/>
            <person name="Kogel K.H."/>
        </authorList>
    </citation>
    <scope>NUCLEOTIDE SEQUENCE [LARGE SCALE GENOMIC DNA]</scope>
    <source>
        <strain evidence="6 7">DSM 11827</strain>
    </source>
</reference>
<gene>
    <name evidence="6" type="ORF">PIIN_10484</name>
</gene>